<protein>
    <submittedName>
        <fullName evidence="4">DUF479 domain-containing protein</fullName>
    </submittedName>
</protein>
<keyword evidence="2" id="KW-0378">Hydrolase</keyword>
<dbReference type="PIRSF" id="PIRSF011489">
    <property type="entry name" value="DUF479"/>
    <property type="match status" value="1"/>
</dbReference>
<accession>A0A6C0RB78</accession>
<reference evidence="4 5" key="1">
    <citation type="submission" date="2020-02" db="EMBL/GenBank/DDBJ databases">
        <title>Genome sequencing for Draconibacterium sp. strain M1.</title>
        <authorList>
            <person name="Park S.-J."/>
        </authorList>
    </citation>
    <scope>NUCLEOTIDE SEQUENCE [LARGE SCALE GENOMIC DNA]</scope>
    <source>
        <strain evidence="4 5">M1</strain>
    </source>
</reference>
<dbReference type="InterPro" id="IPR007431">
    <property type="entry name" value="ACP_PD"/>
</dbReference>
<dbReference type="GO" id="GO:0008770">
    <property type="term" value="F:[acyl-carrier-protein] phosphodiesterase activity"/>
    <property type="evidence" value="ECO:0007669"/>
    <property type="project" value="InterPro"/>
</dbReference>
<keyword evidence="3" id="KW-0443">Lipid metabolism</keyword>
<evidence type="ECO:0000256" key="3">
    <source>
        <dbReference type="ARBA" id="ARBA00023098"/>
    </source>
</evidence>
<dbReference type="AlphaFoldDB" id="A0A6C0RB78"/>
<dbReference type="GO" id="GO:0006633">
    <property type="term" value="P:fatty acid biosynthetic process"/>
    <property type="evidence" value="ECO:0007669"/>
    <property type="project" value="InterPro"/>
</dbReference>
<dbReference type="PANTHER" id="PTHR38764:SF1">
    <property type="entry name" value="ACYL CARRIER PROTEIN PHOSPHODIESTERASE"/>
    <property type="match status" value="1"/>
</dbReference>
<gene>
    <name evidence="4" type="ORF">G0Q07_05395</name>
</gene>
<dbReference type="KEGG" id="drc:G0Q07_05395"/>
<evidence type="ECO:0000256" key="2">
    <source>
        <dbReference type="ARBA" id="ARBA00022801"/>
    </source>
</evidence>
<dbReference type="RefSeq" id="WP_163345119.1">
    <property type="nucleotide sequence ID" value="NZ_CP048409.1"/>
</dbReference>
<name>A0A6C0RB78_9BACT</name>
<dbReference type="EMBL" id="CP048409">
    <property type="protein sequence ID" value="QIA07192.1"/>
    <property type="molecule type" value="Genomic_DNA"/>
</dbReference>
<dbReference type="PANTHER" id="PTHR38764">
    <property type="entry name" value="ACYL CARRIER PROTEIN PHOSPHODIESTERASE"/>
    <property type="match status" value="1"/>
</dbReference>
<sequence length="203" mass="23484">MNYLAHLHLSGESEKMLVGNFIGDYIKGNKYLQYDEEIAKGILLHRQIDSFTDFHPLQREARLMFRHEFGLYSGIVVDFIYDHFLAKNWDQYSTIRLPVFAKRVHAILLSHFNTLPLRVQGFLPFLIQHKRLLSYASVDGIIQSLKIMGKHSSLPSKSEEVETILLENYTELETNFAAFFTELIDFISGKQGVEIKKPDLSNC</sequence>
<dbReference type="Pfam" id="PF04336">
    <property type="entry name" value="ACP_PD"/>
    <property type="match status" value="1"/>
</dbReference>
<keyword evidence="5" id="KW-1185">Reference proteome</keyword>
<evidence type="ECO:0000313" key="4">
    <source>
        <dbReference type="EMBL" id="QIA07192.1"/>
    </source>
</evidence>
<dbReference type="Proteomes" id="UP000474630">
    <property type="component" value="Chromosome"/>
</dbReference>
<evidence type="ECO:0000256" key="1">
    <source>
        <dbReference type="ARBA" id="ARBA00022516"/>
    </source>
</evidence>
<evidence type="ECO:0000313" key="5">
    <source>
        <dbReference type="Proteomes" id="UP000474630"/>
    </source>
</evidence>
<keyword evidence="1" id="KW-0444">Lipid biosynthesis</keyword>
<organism evidence="4 5">
    <name type="scientific">Draconibacterium halophilum</name>
    <dbReference type="NCBI Taxonomy" id="2706887"/>
    <lineage>
        <taxon>Bacteria</taxon>
        <taxon>Pseudomonadati</taxon>
        <taxon>Bacteroidota</taxon>
        <taxon>Bacteroidia</taxon>
        <taxon>Marinilabiliales</taxon>
        <taxon>Prolixibacteraceae</taxon>
        <taxon>Draconibacterium</taxon>
    </lineage>
</organism>
<proteinExistence type="predicted"/>